<evidence type="ECO:0000256" key="5">
    <source>
        <dbReference type="ARBA" id="ARBA00022833"/>
    </source>
</evidence>
<evidence type="ECO:0000259" key="12">
    <source>
        <dbReference type="PROSITE" id="PS52039"/>
    </source>
</evidence>
<keyword evidence="6" id="KW-0460">Magnesium</keyword>
<accession>A0A1I3NPZ7</accession>
<dbReference type="InterPro" id="IPR003601">
    <property type="entry name" value="Topo_IA_2"/>
</dbReference>
<dbReference type="Pfam" id="PF01751">
    <property type="entry name" value="Toprim"/>
    <property type="match status" value="1"/>
</dbReference>
<keyword evidence="4" id="KW-0863">Zinc-finger</keyword>
<dbReference type="InterPro" id="IPR000380">
    <property type="entry name" value="Topo_IA"/>
</dbReference>
<reference evidence="14" key="1">
    <citation type="submission" date="2016-10" db="EMBL/GenBank/DDBJ databases">
        <authorList>
            <person name="Varghese N."/>
            <person name="Submissions S."/>
        </authorList>
    </citation>
    <scope>NUCLEOTIDE SEQUENCE [LARGE SCALE GENOMIC DNA]</scope>
    <source>
        <strain evidence="14">OK042</strain>
    </source>
</reference>
<feature type="site" description="Interaction with DNA" evidence="10">
    <location>
        <position position="155"/>
    </location>
</feature>
<name>A0A1I3NPZ7_9BACL</name>
<dbReference type="InterPro" id="IPR013826">
    <property type="entry name" value="Topo_IA_cen_sub3"/>
</dbReference>
<dbReference type="CDD" id="cd00186">
    <property type="entry name" value="TOP1Ac"/>
    <property type="match status" value="1"/>
</dbReference>
<dbReference type="Pfam" id="PF01396">
    <property type="entry name" value="Zn_ribbon_Top1"/>
    <property type="match status" value="2"/>
</dbReference>
<comment type="similarity">
    <text evidence="2 10">Belongs to the type IA topoisomerase family.</text>
</comment>
<proteinExistence type="inferred from homology"/>
<dbReference type="SUPFAM" id="SSF57783">
    <property type="entry name" value="Zinc beta-ribbon"/>
    <property type="match status" value="1"/>
</dbReference>
<feature type="site" description="Interaction with DNA" evidence="10">
    <location>
        <position position="148"/>
    </location>
</feature>
<evidence type="ECO:0000313" key="13">
    <source>
        <dbReference type="EMBL" id="SFJ10836.1"/>
    </source>
</evidence>
<evidence type="ECO:0000256" key="10">
    <source>
        <dbReference type="HAMAP-Rule" id="MF_00952"/>
    </source>
</evidence>
<feature type="active site" description="O-(5'-phospho-DNA)-tyrosine intermediate" evidence="10">
    <location>
        <position position="299"/>
    </location>
</feature>
<feature type="site" description="Interaction with DNA" evidence="10">
    <location>
        <position position="139"/>
    </location>
</feature>
<dbReference type="PROSITE" id="PS52039">
    <property type="entry name" value="TOPO_IA_2"/>
    <property type="match status" value="1"/>
</dbReference>
<sequence length="692" mass="78678">MADTLVIVESPAKAKTIGKYLGSKYIVKASMGHVRDLPKSQTGVDVSNGFEPKYITIRGKGDVLKALKDAAKKVKKVYLAADPDREGEAIAWHLAQYLGLDLTQPLRVVFNEITKDAIKEAFKHPRHINMDLVNAQQARRILDRLVGYNISPILWKKVRKGLSAGRVQSVTVKLIMDREREIQQFIPEEYWTIASKLISNGKEFEAKFYGYGDEKVELQTEADVQEVYKRMADQPYVVQKVTKRERKRNPAPPFITSSLQQEAARKLNFRTAKTMRIAQELYEGIDVGNKEGAVGLITYMRTDSTRISVTAQEEAKEYILEKFGAEYVLAEQRTQAKNENAQDAHEAIRPTAVMRTPDEIKEFLSRDQLRLYRLIWERFLASQMSSAVLDTMSVDIAAGDVTFRATGSKVKFPGFMKVYIEGNDDGTEEESFLPPIEEGQTLEQKEIEPSQHFTQPPPRYSEARLVKTLEERGIGRPSTYAPTLETVQKRGYVALEEKRFIPTELGEIVITLMEEFFPEILDVEFTAHMENGLDSIEEGIANWVEVLDAFYGDFAKRVSFAEEEMKEVELKDEESDETCELCGRVMVYKLGRFGKFLACSGFPDCRNTKPIVKEIGVKCPQCETGEIIERKSKKSRIFYGCNQYPECDFVSWDKPISRPCPKCASMLVEKKRKKQGVSVACTKCDYQEEADS</sequence>
<keyword evidence="3" id="KW-0479">Metal-binding</keyword>
<evidence type="ECO:0000256" key="4">
    <source>
        <dbReference type="ARBA" id="ARBA00022771"/>
    </source>
</evidence>
<dbReference type="Gene3D" id="1.10.460.10">
    <property type="entry name" value="Topoisomerase I, domain 2"/>
    <property type="match status" value="1"/>
</dbReference>
<keyword evidence="5" id="KW-0862">Zinc</keyword>
<dbReference type="InterPro" id="IPR001529">
    <property type="entry name" value="Zn_ribbon_RPB9"/>
</dbReference>
<dbReference type="AlphaFoldDB" id="A0A1I3NPZ7"/>
<feature type="site" description="Interaction with DNA" evidence="10">
    <location>
        <position position="301"/>
    </location>
</feature>
<dbReference type="GO" id="GO:0003677">
    <property type="term" value="F:DNA binding"/>
    <property type="evidence" value="ECO:0007669"/>
    <property type="project" value="UniProtKB-KW"/>
</dbReference>
<protein>
    <recommendedName>
        <fullName evidence="10">DNA topoisomerase 1</fullName>
        <ecNumber evidence="10">5.6.2.1</ecNumber>
    </recommendedName>
    <alternativeName>
        <fullName evidence="10">DNA topoisomerase I</fullName>
    </alternativeName>
</protein>
<feature type="site" description="Interaction with DNA" evidence="10">
    <location>
        <position position="143"/>
    </location>
</feature>
<dbReference type="SMART" id="SM00493">
    <property type="entry name" value="TOPRIM"/>
    <property type="match status" value="1"/>
</dbReference>
<feature type="site" description="Interaction with DNA" evidence="10">
    <location>
        <position position="490"/>
    </location>
</feature>
<dbReference type="EC" id="5.6.2.1" evidence="10"/>
<comment type="catalytic activity">
    <reaction evidence="1 10">
        <text>ATP-independent breakage of single-stranded DNA, followed by passage and rejoining.</text>
        <dbReference type="EC" id="5.6.2.1"/>
    </reaction>
</comment>
<dbReference type="InterPro" id="IPR023405">
    <property type="entry name" value="Topo_IA_core_domain"/>
</dbReference>
<dbReference type="CDD" id="cd03363">
    <property type="entry name" value="TOPRIM_TopoIA_TopoI"/>
    <property type="match status" value="1"/>
</dbReference>
<dbReference type="GO" id="GO:0006351">
    <property type="term" value="P:DNA-templated transcription"/>
    <property type="evidence" value="ECO:0007669"/>
    <property type="project" value="InterPro"/>
</dbReference>
<feature type="region of interest" description="Interaction with DNA" evidence="10">
    <location>
        <begin position="163"/>
        <end position="168"/>
    </location>
</feature>
<dbReference type="GO" id="GO:0008270">
    <property type="term" value="F:zinc ion binding"/>
    <property type="evidence" value="ECO:0007669"/>
    <property type="project" value="UniProtKB-KW"/>
</dbReference>
<dbReference type="GO" id="GO:0005694">
    <property type="term" value="C:chromosome"/>
    <property type="evidence" value="ECO:0007669"/>
    <property type="project" value="InterPro"/>
</dbReference>
<evidence type="ECO:0000256" key="8">
    <source>
        <dbReference type="ARBA" id="ARBA00023125"/>
    </source>
</evidence>
<dbReference type="NCBIfam" id="TIGR01051">
    <property type="entry name" value="topA_bact"/>
    <property type="match status" value="1"/>
</dbReference>
<comment type="function">
    <text evidence="10">Releases the supercoiling and torsional tension of DNA, which is introduced during the DNA replication and transcription, by transiently cleaving and rejoining one strand of the DNA duplex. Introduces a single-strand break via transesterification at a target site in duplex DNA. The scissile phosphodiester is attacked by the catalytic tyrosine of the enzyme, resulting in the formation of a DNA-(5'-phosphotyrosyl)-enzyme intermediate and the expulsion of a 3'-OH DNA strand. The free DNA strand then undergoes passage around the unbroken strand, thus removing DNA supercoils. Finally, in the religation step, the DNA 3'-OH attacks the covalent intermediate to expel the active-site tyrosine and restore the DNA phosphodiester backbone.</text>
</comment>
<dbReference type="Proteomes" id="UP000198915">
    <property type="component" value="Unassembled WGS sequence"/>
</dbReference>
<dbReference type="SMART" id="SM00436">
    <property type="entry name" value="TOP1Bc"/>
    <property type="match status" value="1"/>
</dbReference>
<evidence type="ECO:0000256" key="7">
    <source>
        <dbReference type="ARBA" id="ARBA00023029"/>
    </source>
</evidence>
<feature type="site" description="Interaction with DNA" evidence="10">
    <location>
        <position position="140"/>
    </location>
</feature>
<dbReference type="HAMAP" id="MF_00952">
    <property type="entry name" value="Topoisom_1_prok"/>
    <property type="match status" value="1"/>
</dbReference>
<dbReference type="Gene3D" id="2.70.20.10">
    <property type="entry name" value="Topoisomerase I, domain 3"/>
    <property type="match status" value="1"/>
</dbReference>
<keyword evidence="9 10" id="KW-0413">Isomerase</keyword>
<feature type="domain" description="Toprim" evidence="11">
    <location>
        <begin position="3"/>
        <end position="113"/>
    </location>
</feature>
<dbReference type="Pfam" id="PF01131">
    <property type="entry name" value="Topoisom_bac"/>
    <property type="match status" value="1"/>
</dbReference>
<feature type="domain" description="Topo IA-type catalytic" evidence="12">
    <location>
        <begin position="129"/>
        <end position="558"/>
    </location>
</feature>
<dbReference type="RefSeq" id="WP_092266647.1">
    <property type="nucleotide sequence ID" value="NZ_BJOE01000001.1"/>
</dbReference>
<dbReference type="InterPro" id="IPR013498">
    <property type="entry name" value="Topo_IA_Znf"/>
</dbReference>
<dbReference type="Gene3D" id="3.40.50.140">
    <property type="match status" value="1"/>
</dbReference>
<dbReference type="InterPro" id="IPR005733">
    <property type="entry name" value="TopoI_bac-type"/>
</dbReference>
<dbReference type="InterPro" id="IPR013824">
    <property type="entry name" value="Topo_IA_cen_sub1"/>
</dbReference>
<dbReference type="Pfam" id="PF02150">
    <property type="entry name" value="Zn_ribbon_RPB9"/>
    <property type="match status" value="1"/>
</dbReference>
<evidence type="ECO:0000313" key="14">
    <source>
        <dbReference type="Proteomes" id="UP000198915"/>
    </source>
</evidence>
<dbReference type="GO" id="GO:0006265">
    <property type="term" value="P:DNA topological change"/>
    <property type="evidence" value="ECO:0007669"/>
    <property type="project" value="UniProtKB-UniRule"/>
</dbReference>
<evidence type="ECO:0000256" key="9">
    <source>
        <dbReference type="ARBA" id="ARBA00023235"/>
    </source>
</evidence>
<dbReference type="Gene3D" id="3.30.65.10">
    <property type="entry name" value="Bacterial Topoisomerase I, domain 1"/>
    <property type="match status" value="2"/>
</dbReference>
<feature type="site" description="Interaction with DNA" evidence="10">
    <location>
        <position position="33"/>
    </location>
</feature>
<dbReference type="PRINTS" id="PR00417">
    <property type="entry name" value="PRTPISMRASEI"/>
</dbReference>
<evidence type="ECO:0000259" key="11">
    <source>
        <dbReference type="PROSITE" id="PS50880"/>
    </source>
</evidence>
<dbReference type="InterPro" id="IPR028612">
    <property type="entry name" value="Topoisom_1_IA"/>
</dbReference>
<gene>
    <name evidence="10" type="primary">topA</name>
    <name evidence="13" type="ORF">SAMN05518846_102123</name>
</gene>
<dbReference type="InterPro" id="IPR013825">
    <property type="entry name" value="Topo_IA_cen_sub2"/>
</dbReference>
<dbReference type="PANTHER" id="PTHR42785">
    <property type="entry name" value="DNA TOPOISOMERASE, TYPE IA, CORE"/>
    <property type="match status" value="1"/>
</dbReference>
<dbReference type="SUPFAM" id="SSF56712">
    <property type="entry name" value="Prokaryotic type I DNA topoisomerase"/>
    <property type="match status" value="1"/>
</dbReference>
<dbReference type="InterPro" id="IPR034149">
    <property type="entry name" value="TOPRIM_TopoI"/>
</dbReference>
<dbReference type="InterPro" id="IPR003602">
    <property type="entry name" value="Topo_IA_DNA-bd_dom"/>
</dbReference>
<dbReference type="PROSITE" id="PS50880">
    <property type="entry name" value="TOPRIM"/>
    <property type="match status" value="1"/>
</dbReference>
<evidence type="ECO:0000256" key="2">
    <source>
        <dbReference type="ARBA" id="ARBA00009446"/>
    </source>
</evidence>
<dbReference type="EMBL" id="FORT01000002">
    <property type="protein sequence ID" value="SFJ10836.1"/>
    <property type="molecule type" value="Genomic_DNA"/>
</dbReference>
<comment type="subunit">
    <text evidence="10">Monomer.</text>
</comment>
<evidence type="ECO:0000256" key="1">
    <source>
        <dbReference type="ARBA" id="ARBA00000213"/>
    </source>
</evidence>
<dbReference type="Gene3D" id="1.10.290.10">
    <property type="entry name" value="Topoisomerase I, domain 4"/>
    <property type="match status" value="1"/>
</dbReference>
<keyword evidence="8 10" id="KW-0238">DNA-binding</keyword>
<dbReference type="GO" id="GO:0003917">
    <property type="term" value="F:DNA topoisomerase type I (single strand cut, ATP-independent) activity"/>
    <property type="evidence" value="ECO:0007669"/>
    <property type="project" value="UniProtKB-UniRule"/>
</dbReference>
<keyword evidence="14" id="KW-1185">Reference proteome</keyword>
<evidence type="ECO:0000256" key="3">
    <source>
        <dbReference type="ARBA" id="ARBA00022723"/>
    </source>
</evidence>
<organism evidence="13 14">
    <name type="scientific">Brevibacillus centrosporus</name>
    <dbReference type="NCBI Taxonomy" id="54910"/>
    <lineage>
        <taxon>Bacteria</taxon>
        <taxon>Bacillati</taxon>
        <taxon>Bacillota</taxon>
        <taxon>Bacilli</taxon>
        <taxon>Bacillales</taxon>
        <taxon>Paenibacillaceae</taxon>
        <taxon>Brevibacillus</taxon>
    </lineage>
</organism>
<dbReference type="PANTHER" id="PTHR42785:SF1">
    <property type="entry name" value="DNA TOPOISOMERASE"/>
    <property type="match status" value="1"/>
</dbReference>
<dbReference type="STRING" id="1884381.SAMN05518846_102123"/>
<dbReference type="SMART" id="SM00437">
    <property type="entry name" value="TOP1Ac"/>
    <property type="match status" value="1"/>
</dbReference>
<dbReference type="InterPro" id="IPR006171">
    <property type="entry name" value="TOPRIM_dom"/>
</dbReference>
<keyword evidence="7 10" id="KW-0799">Topoisomerase</keyword>
<evidence type="ECO:0000256" key="6">
    <source>
        <dbReference type="ARBA" id="ARBA00022842"/>
    </source>
</evidence>
<dbReference type="InterPro" id="IPR013497">
    <property type="entry name" value="Topo_IA_cen"/>
</dbReference>